<protein>
    <submittedName>
        <fullName evidence="2">Uncharacterized protein</fullName>
    </submittedName>
</protein>
<feature type="region of interest" description="Disordered" evidence="1">
    <location>
        <begin position="1"/>
        <end position="26"/>
    </location>
</feature>
<evidence type="ECO:0000256" key="1">
    <source>
        <dbReference type="SAM" id="MobiDB-lite"/>
    </source>
</evidence>
<dbReference type="AlphaFoldDB" id="A0A644YGC8"/>
<evidence type="ECO:0000313" key="2">
    <source>
        <dbReference type="EMBL" id="MPM27389.1"/>
    </source>
</evidence>
<accession>A0A644YGC8</accession>
<name>A0A644YGC8_9ZZZZ</name>
<proteinExistence type="predicted"/>
<comment type="caution">
    <text evidence="2">The sequence shown here is derived from an EMBL/GenBank/DDBJ whole genome shotgun (WGS) entry which is preliminary data.</text>
</comment>
<reference evidence="2" key="1">
    <citation type="submission" date="2019-08" db="EMBL/GenBank/DDBJ databases">
        <authorList>
            <person name="Kucharzyk K."/>
            <person name="Murdoch R.W."/>
            <person name="Higgins S."/>
            <person name="Loffler F."/>
        </authorList>
    </citation>
    <scope>NUCLEOTIDE SEQUENCE</scope>
</reference>
<gene>
    <name evidence="2" type="ORF">SDC9_73900</name>
</gene>
<organism evidence="2">
    <name type="scientific">bioreactor metagenome</name>
    <dbReference type="NCBI Taxonomy" id="1076179"/>
    <lineage>
        <taxon>unclassified sequences</taxon>
        <taxon>metagenomes</taxon>
        <taxon>ecological metagenomes</taxon>
    </lineage>
</organism>
<dbReference type="EMBL" id="VSSQ01004981">
    <property type="protein sequence ID" value="MPM27389.1"/>
    <property type="molecule type" value="Genomic_DNA"/>
</dbReference>
<sequence length="200" mass="21922">MDLKRSVLPHRSGPQSDRADGIDLGNSLPRRRAEIPADVQPALVIKQNAAQKLCKALCARLVHMLRVFIAAVVAGQIGGVRKVEIPIGNVVVRGDSRNVVMRGIVRVPLCEQPLFAVRHGNQDNADPLLLAKFNELSGVCLRPAARNDPDWQIGDFHRALLNCVRACHIPFTRVAFVRRFRIGSVVVPVKGVGELQAEVL</sequence>